<feature type="domain" description="Formyl transferase C-terminal" evidence="7">
    <location>
        <begin position="205"/>
        <end position="302"/>
    </location>
</feature>
<dbReference type="Gene3D" id="3.40.50.12230">
    <property type="match status" value="1"/>
</dbReference>
<dbReference type="EC" id="2.1.2.9" evidence="2 5"/>
<dbReference type="InterPro" id="IPR041711">
    <property type="entry name" value="Met-tRNA-FMT_N"/>
</dbReference>
<evidence type="ECO:0000256" key="3">
    <source>
        <dbReference type="ARBA" id="ARBA00022679"/>
    </source>
</evidence>
<dbReference type="InterPro" id="IPR036477">
    <property type="entry name" value="Formyl_transf_N_sf"/>
</dbReference>
<feature type="domain" description="Formyl transferase N-terminal" evidence="6">
    <location>
        <begin position="4"/>
        <end position="181"/>
    </location>
</feature>
<evidence type="ECO:0000256" key="2">
    <source>
        <dbReference type="ARBA" id="ARBA00012261"/>
    </source>
</evidence>
<reference evidence="8 9" key="1">
    <citation type="journal article" date="2011" name="Stand. Genomic Sci.">
        <title>Complete genome sequence of the thermophilic, hydrogen-oxidizing Bacillus tusciae type strain (T2) and reclassification in the new genus, Kyrpidia gen. nov. as Kyrpidia tusciae comb. nov. and emendation of the family Alicyclobacillaceae da Costa and Rainey, 2010.</title>
        <authorList>
            <person name="Klenk H.P."/>
            <person name="Lapidus A."/>
            <person name="Chertkov O."/>
            <person name="Copeland A."/>
            <person name="Del Rio T.G."/>
            <person name="Nolan M."/>
            <person name="Lucas S."/>
            <person name="Chen F."/>
            <person name="Tice H."/>
            <person name="Cheng J.F."/>
            <person name="Han C."/>
            <person name="Bruce D."/>
            <person name="Goodwin L."/>
            <person name="Pitluck S."/>
            <person name="Pati A."/>
            <person name="Ivanova N."/>
            <person name="Mavromatis K."/>
            <person name="Daum C."/>
            <person name="Chen A."/>
            <person name="Palaniappan K."/>
            <person name="Chang Y.J."/>
            <person name="Land M."/>
            <person name="Hauser L."/>
            <person name="Jeffries C.D."/>
            <person name="Detter J.C."/>
            <person name="Rohde M."/>
            <person name="Abt B."/>
            <person name="Pukall R."/>
            <person name="Goker M."/>
            <person name="Bristow J."/>
            <person name="Markowitz V."/>
            <person name="Hugenholtz P."/>
            <person name="Eisen J.A."/>
        </authorList>
    </citation>
    <scope>NUCLEOTIDE SEQUENCE [LARGE SCALE GENOMIC DNA]</scope>
    <source>
        <strain evidence="8 9">DSM 2912</strain>
    </source>
</reference>
<dbReference type="SUPFAM" id="SSF53328">
    <property type="entry name" value="Formyltransferase"/>
    <property type="match status" value="1"/>
</dbReference>
<dbReference type="STRING" id="562970.Btus_1422"/>
<evidence type="ECO:0000256" key="4">
    <source>
        <dbReference type="ARBA" id="ARBA00022917"/>
    </source>
</evidence>
<evidence type="ECO:0000259" key="7">
    <source>
        <dbReference type="Pfam" id="PF02911"/>
    </source>
</evidence>
<organism evidence="8 9">
    <name type="scientific">Kyrpidia tusciae (strain DSM 2912 / NBRC 15312 / T2)</name>
    <name type="common">Bacillus tusciae</name>
    <dbReference type="NCBI Taxonomy" id="562970"/>
    <lineage>
        <taxon>Bacteria</taxon>
        <taxon>Bacillati</taxon>
        <taxon>Bacillota</taxon>
        <taxon>Bacilli</taxon>
        <taxon>Bacillales</taxon>
        <taxon>Alicyclobacillaceae</taxon>
        <taxon>Kyrpidia</taxon>
    </lineage>
</organism>
<dbReference type="RefSeq" id="WP_013075424.1">
    <property type="nucleotide sequence ID" value="NC_014098.1"/>
</dbReference>
<dbReference type="InterPro" id="IPR044135">
    <property type="entry name" value="Met-tRNA-FMT_C"/>
</dbReference>
<dbReference type="SUPFAM" id="SSF50486">
    <property type="entry name" value="FMT C-terminal domain-like"/>
    <property type="match status" value="1"/>
</dbReference>
<dbReference type="Pfam" id="PF02911">
    <property type="entry name" value="Formyl_trans_C"/>
    <property type="match status" value="1"/>
</dbReference>
<dbReference type="HOGENOM" id="CLU_033347_1_1_9"/>
<protein>
    <recommendedName>
        <fullName evidence="2 5">Methionyl-tRNA formyltransferase</fullName>
        <ecNumber evidence="2 5">2.1.2.9</ecNumber>
    </recommendedName>
</protein>
<dbReference type="AlphaFoldDB" id="D5WP76"/>
<dbReference type="CDD" id="cd08646">
    <property type="entry name" value="FMT_core_Met-tRNA-FMT_N"/>
    <property type="match status" value="1"/>
</dbReference>
<keyword evidence="4 5" id="KW-0648">Protein biosynthesis</keyword>
<dbReference type="InterPro" id="IPR002376">
    <property type="entry name" value="Formyl_transf_N"/>
</dbReference>
<dbReference type="HAMAP" id="MF_00182">
    <property type="entry name" value="Formyl_trans"/>
    <property type="match status" value="1"/>
</dbReference>
<keyword evidence="9" id="KW-1185">Reference proteome</keyword>
<dbReference type="PANTHER" id="PTHR11138:SF5">
    <property type="entry name" value="METHIONYL-TRNA FORMYLTRANSFERASE, MITOCHONDRIAL"/>
    <property type="match status" value="1"/>
</dbReference>
<comment type="function">
    <text evidence="5">Attaches a formyl group to the free amino group of methionyl-tRNA(fMet). The formyl group appears to play a dual role in the initiator identity of N-formylmethionyl-tRNA by promoting its recognition by IF2 and preventing the misappropriation of this tRNA by the elongation apparatus.</text>
</comment>
<dbReference type="Pfam" id="PF00551">
    <property type="entry name" value="Formyl_trans_N"/>
    <property type="match status" value="1"/>
</dbReference>
<sequence length="312" mass="34302">MTNVLFMGTPEFAVPSLKALVKAGWKVGAVVTRPDRPVGRRQVPSPPAVKRAAEELGLPVWQPERVKDGEFLQRVRDLAPEVAVTAAYGRILPQELLDLPPRGCLNIHASLLPRYRGAAPIQRCLMDGQDRTGITIMKMVQALDAGPIVAQEELAVGEEDDAGTLTERLAELGARLLVDVLPRWLAGEIEPREQDESLATYAPPLRREDEKIDWSQAALAIHNRIRALRPWAGGYTLHRGKVLKIWRTTVEERTGSFGAPGEILVVERSGVLVAAGAGALWLHQVQPESKNRMEAEAWARGRRIETGEALGK</sequence>
<dbReference type="Proteomes" id="UP000002368">
    <property type="component" value="Chromosome"/>
</dbReference>
<comment type="similarity">
    <text evidence="1 5">Belongs to the Fmt family.</text>
</comment>
<dbReference type="GO" id="GO:0005829">
    <property type="term" value="C:cytosol"/>
    <property type="evidence" value="ECO:0007669"/>
    <property type="project" value="TreeGrafter"/>
</dbReference>
<dbReference type="GO" id="GO:0004479">
    <property type="term" value="F:methionyl-tRNA formyltransferase activity"/>
    <property type="evidence" value="ECO:0007669"/>
    <property type="project" value="UniProtKB-UniRule"/>
</dbReference>
<name>D5WP76_KYRT2</name>
<dbReference type="KEGG" id="bts:Btus_1422"/>
<dbReference type="FunFam" id="3.40.50.12230:FF:000001">
    <property type="entry name" value="Methionyl-tRNA formyltransferase"/>
    <property type="match status" value="1"/>
</dbReference>
<dbReference type="EMBL" id="CP002017">
    <property type="protein sequence ID" value="ADG06135.1"/>
    <property type="molecule type" value="Genomic_DNA"/>
</dbReference>
<dbReference type="InterPro" id="IPR005794">
    <property type="entry name" value="Fmt"/>
</dbReference>
<feature type="binding site" evidence="5">
    <location>
        <begin position="110"/>
        <end position="113"/>
    </location>
    <ligand>
        <name>(6S)-5,6,7,8-tetrahydrofolate</name>
        <dbReference type="ChEBI" id="CHEBI:57453"/>
    </ligand>
</feature>
<keyword evidence="3 5" id="KW-0808">Transferase</keyword>
<evidence type="ECO:0000313" key="9">
    <source>
        <dbReference type="Proteomes" id="UP000002368"/>
    </source>
</evidence>
<dbReference type="PANTHER" id="PTHR11138">
    <property type="entry name" value="METHIONYL-TRNA FORMYLTRANSFERASE"/>
    <property type="match status" value="1"/>
</dbReference>
<accession>D5WP76</accession>
<proteinExistence type="inferred from homology"/>
<dbReference type="eggNOG" id="COG0223">
    <property type="taxonomic scope" value="Bacteria"/>
</dbReference>
<dbReference type="InterPro" id="IPR005793">
    <property type="entry name" value="Formyl_trans_C"/>
</dbReference>
<evidence type="ECO:0000313" key="8">
    <source>
        <dbReference type="EMBL" id="ADG06135.1"/>
    </source>
</evidence>
<dbReference type="CDD" id="cd08704">
    <property type="entry name" value="Met_tRNA_FMT_C"/>
    <property type="match status" value="1"/>
</dbReference>
<comment type="catalytic activity">
    <reaction evidence="5">
        <text>L-methionyl-tRNA(fMet) + (6R)-10-formyltetrahydrofolate = N-formyl-L-methionyl-tRNA(fMet) + (6S)-5,6,7,8-tetrahydrofolate + H(+)</text>
        <dbReference type="Rhea" id="RHEA:24380"/>
        <dbReference type="Rhea" id="RHEA-COMP:9952"/>
        <dbReference type="Rhea" id="RHEA-COMP:9953"/>
        <dbReference type="ChEBI" id="CHEBI:15378"/>
        <dbReference type="ChEBI" id="CHEBI:57453"/>
        <dbReference type="ChEBI" id="CHEBI:78530"/>
        <dbReference type="ChEBI" id="CHEBI:78844"/>
        <dbReference type="ChEBI" id="CHEBI:195366"/>
        <dbReference type="EC" id="2.1.2.9"/>
    </reaction>
</comment>
<evidence type="ECO:0000259" key="6">
    <source>
        <dbReference type="Pfam" id="PF00551"/>
    </source>
</evidence>
<gene>
    <name evidence="5" type="primary">fmt</name>
    <name evidence="8" type="ordered locus">Btus_1422</name>
</gene>
<evidence type="ECO:0000256" key="5">
    <source>
        <dbReference type="HAMAP-Rule" id="MF_00182"/>
    </source>
</evidence>
<dbReference type="InterPro" id="IPR011034">
    <property type="entry name" value="Formyl_transferase-like_C_sf"/>
</dbReference>
<evidence type="ECO:0000256" key="1">
    <source>
        <dbReference type="ARBA" id="ARBA00010699"/>
    </source>
</evidence>
<dbReference type="NCBIfam" id="TIGR00460">
    <property type="entry name" value="fmt"/>
    <property type="match status" value="1"/>
</dbReference>